<dbReference type="EMBL" id="JAATJH010000006">
    <property type="protein sequence ID" value="NJC27852.1"/>
    <property type="molecule type" value="Genomic_DNA"/>
</dbReference>
<dbReference type="InterPro" id="IPR025893">
    <property type="entry name" value="Tocopherol_cyclase"/>
</dbReference>
<dbReference type="Pfam" id="PF14249">
    <property type="entry name" value="Tocopherol_cycl"/>
    <property type="match status" value="1"/>
</dbReference>
<dbReference type="PANTHER" id="PTHR35309:SF4">
    <property type="entry name" value="TOCOPHEROL CYCLASE"/>
    <property type="match status" value="1"/>
</dbReference>
<name>A0ABX0XF55_9BACT</name>
<reference evidence="1 2" key="1">
    <citation type="submission" date="2020-03" db="EMBL/GenBank/DDBJ databases">
        <title>Genomic Encyclopedia of Type Strains, Phase IV (KMG-IV): sequencing the most valuable type-strain genomes for metagenomic binning, comparative biology and taxonomic classification.</title>
        <authorList>
            <person name="Goeker M."/>
        </authorList>
    </citation>
    <scope>NUCLEOTIDE SEQUENCE [LARGE SCALE GENOMIC DNA]</scope>
    <source>
        <strain evidence="1 2">DSM 105096</strain>
    </source>
</reference>
<accession>A0ABX0XF55</accession>
<gene>
    <name evidence="1" type="ORF">GGR27_003370</name>
</gene>
<protein>
    <recommendedName>
        <fullName evidence="3">Tocopherol cyclase</fullName>
    </recommendedName>
</protein>
<proteinExistence type="predicted"/>
<sequence>MLQQKLARVFDAPRFQGWGREKSYFEGWYFKVVVPERNLAYAFIPGISYDADGVGHAFLQVLDGVAATSTYHEYDVAEFQPARDRFFLRLGPHEFSEDQLKIDLPGLQLDLTLLHPIPWASSVRAPGIMGWYGYVPRMQCYHGLVSFHHELAGTITVNDQKHDAAGGVGYTEKDWGSGFPDAWVWCQSNHLSGTDSPASLMASVASIPWLGSSFTGFLATFYFEGELHLFTTWARSRVQCHFHEEQGTVTLTFTKPGKKLVVTGTPAEGGTLASPVTAAGMTGKINESLRAELGVELWLDGALAYRGTASWAGLEVSAGARGLLA</sequence>
<evidence type="ECO:0000313" key="2">
    <source>
        <dbReference type="Proteomes" id="UP000770785"/>
    </source>
</evidence>
<comment type="caution">
    <text evidence="1">The sequence shown here is derived from an EMBL/GenBank/DDBJ whole genome shotgun (WGS) entry which is preliminary data.</text>
</comment>
<evidence type="ECO:0008006" key="3">
    <source>
        <dbReference type="Google" id="ProtNLM"/>
    </source>
</evidence>
<organism evidence="1 2">
    <name type="scientific">Neolewinella antarctica</name>
    <dbReference type="NCBI Taxonomy" id="442734"/>
    <lineage>
        <taxon>Bacteria</taxon>
        <taxon>Pseudomonadati</taxon>
        <taxon>Bacteroidota</taxon>
        <taxon>Saprospiria</taxon>
        <taxon>Saprospirales</taxon>
        <taxon>Lewinellaceae</taxon>
        <taxon>Neolewinella</taxon>
    </lineage>
</organism>
<dbReference type="PANTHER" id="PTHR35309">
    <property type="match status" value="1"/>
</dbReference>
<dbReference type="RefSeq" id="WP_168039338.1">
    <property type="nucleotide sequence ID" value="NZ_JAATJH010000006.1"/>
</dbReference>
<dbReference type="SUPFAM" id="SSF159245">
    <property type="entry name" value="AttH-like"/>
    <property type="match status" value="1"/>
</dbReference>
<dbReference type="Proteomes" id="UP000770785">
    <property type="component" value="Unassembled WGS sequence"/>
</dbReference>
<keyword evidence="2" id="KW-1185">Reference proteome</keyword>
<evidence type="ECO:0000313" key="1">
    <source>
        <dbReference type="EMBL" id="NJC27852.1"/>
    </source>
</evidence>